<sequence length="579" mass="60534">MAFNTGGRPRTLVGNWQEDRVLHTLGGDDALATGGANVKRLVTKDRVLPTGGAPMEIQSTSRDAQDYSRHMRTFGDKPVGPRERRAMEAAMREASDTVTRSFDREAARGRDDRYLSSSARSDFAAFGADAYKQERGRRVMKTSDGVPIPPGSRDVELLAAAGLAKPRANITEDEVEAALPAGGLAAPPITMYSQRAAEGAFPMTSATGSNPHARSNKFSAPIEEGVPEHEGGMDHSLQRRAPRRAGLLRMGAGSELSVREAMRSLRERLAARFGPSGVLRVQASFAAMDSSGDGALSQEELATGLRRLGFPMPGRELAQLFSWFDADRSGAVSSHELLEALRGSAVPVGASLGATLAGTTRGGLGTTAGVGSAEAAAGAWGLDSIRVARTAGEAGRAGDRARERAALVEEAWAQLAGGEATALPLGDVVGAMRAGAHPSVAAGRMDADAARREAAKALDIEGTMAAEGAVGDGQVTWLEFSGYHRSLSACMDDDAAFEAGVRGMWGVSASRRASPGAGAAAGPSAGGPVRRVDVTHDDGTTEVVEIEDRIGLTHADEAAIRARLRRNGVTRVHSVRLLD</sequence>
<evidence type="ECO:0000256" key="3">
    <source>
        <dbReference type="ARBA" id="ARBA00022837"/>
    </source>
</evidence>
<dbReference type="InterPro" id="IPR011992">
    <property type="entry name" value="EF-hand-dom_pair"/>
</dbReference>
<accession>A0A5A8DKT2</accession>
<dbReference type="PANTHER" id="PTHR34524:SF6">
    <property type="entry name" value="CALCYPHOSINE LIKE"/>
    <property type="match status" value="1"/>
</dbReference>
<keyword evidence="2" id="KW-0677">Repeat</keyword>
<gene>
    <name evidence="7" type="ORF">FNF27_03702</name>
    <name evidence="6" type="ORF">FNF31_01619</name>
</gene>
<name>A0A5A8DKT2_CAFRO</name>
<dbReference type="InterPro" id="IPR002048">
    <property type="entry name" value="EF_hand_dom"/>
</dbReference>
<dbReference type="EMBL" id="VLTM01000010">
    <property type="protein sequence ID" value="KAA0166006.1"/>
    <property type="molecule type" value="Genomic_DNA"/>
</dbReference>
<evidence type="ECO:0000313" key="7">
    <source>
        <dbReference type="EMBL" id="KAA0174806.1"/>
    </source>
</evidence>
<protein>
    <recommendedName>
        <fullName evidence="5">EF-hand domain-containing protein</fullName>
    </recommendedName>
</protein>
<dbReference type="GO" id="GO:0005509">
    <property type="term" value="F:calcium ion binding"/>
    <property type="evidence" value="ECO:0007669"/>
    <property type="project" value="InterPro"/>
</dbReference>
<dbReference type="Proteomes" id="UP000322899">
    <property type="component" value="Unassembled WGS sequence"/>
</dbReference>
<feature type="region of interest" description="Disordered" evidence="4">
    <location>
        <begin position="512"/>
        <end position="533"/>
    </location>
</feature>
<keyword evidence="1" id="KW-0479">Metal-binding</keyword>
<evidence type="ECO:0000256" key="1">
    <source>
        <dbReference type="ARBA" id="ARBA00022723"/>
    </source>
</evidence>
<evidence type="ECO:0000259" key="5">
    <source>
        <dbReference type="PROSITE" id="PS50222"/>
    </source>
</evidence>
<evidence type="ECO:0000313" key="9">
    <source>
        <dbReference type="Proteomes" id="UP000325113"/>
    </source>
</evidence>
<dbReference type="CDD" id="cd00051">
    <property type="entry name" value="EFh"/>
    <property type="match status" value="1"/>
</dbReference>
<dbReference type="OrthoDB" id="207198at2759"/>
<dbReference type="EMBL" id="VLTO01000019">
    <property type="protein sequence ID" value="KAA0174806.1"/>
    <property type="molecule type" value="Genomic_DNA"/>
</dbReference>
<dbReference type="PROSITE" id="PS50222">
    <property type="entry name" value="EF_HAND_2"/>
    <property type="match status" value="2"/>
</dbReference>
<proteinExistence type="predicted"/>
<feature type="domain" description="EF-hand" evidence="5">
    <location>
        <begin position="312"/>
        <end position="347"/>
    </location>
</feature>
<dbReference type="InterPro" id="IPR018247">
    <property type="entry name" value="EF_Hand_1_Ca_BS"/>
</dbReference>
<feature type="domain" description="EF-hand" evidence="5">
    <location>
        <begin position="276"/>
        <end position="311"/>
    </location>
</feature>
<dbReference type="SMART" id="SM00054">
    <property type="entry name" value="EFh"/>
    <property type="match status" value="2"/>
</dbReference>
<comment type="caution">
    <text evidence="6">The sequence shown here is derived from an EMBL/GenBank/DDBJ whole genome shotgun (WGS) entry which is preliminary data.</text>
</comment>
<evidence type="ECO:0000256" key="2">
    <source>
        <dbReference type="ARBA" id="ARBA00022737"/>
    </source>
</evidence>
<evidence type="ECO:0000256" key="4">
    <source>
        <dbReference type="SAM" id="MobiDB-lite"/>
    </source>
</evidence>
<dbReference type="Proteomes" id="UP000325113">
    <property type="component" value="Unassembled WGS sequence"/>
</dbReference>
<organism evidence="6 9">
    <name type="scientific">Cafeteria roenbergensis</name>
    <name type="common">Marine flagellate</name>
    <dbReference type="NCBI Taxonomy" id="33653"/>
    <lineage>
        <taxon>Eukaryota</taxon>
        <taxon>Sar</taxon>
        <taxon>Stramenopiles</taxon>
        <taxon>Bigyra</taxon>
        <taxon>Opalozoa</taxon>
        <taxon>Bicosoecida</taxon>
        <taxon>Cafeteriaceae</taxon>
        <taxon>Cafeteria</taxon>
    </lineage>
</organism>
<feature type="compositionally biased region" description="Low complexity" evidence="4">
    <location>
        <begin position="512"/>
        <end position="529"/>
    </location>
</feature>
<dbReference type="SUPFAM" id="SSF47473">
    <property type="entry name" value="EF-hand"/>
    <property type="match status" value="1"/>
</dbReference>
<evidence type="ECO:0000313" key="6">
    <source>
        <dbReference type="EMBL" id="KAA0166006.1"/>
    </source>
</evidence>
<dbReference type="Pfam" id="PF13202">
    <property type="entry name" value="EF-hand_5"/>
    <property type="match status" value="2"/>
</dbReference>
<dbReference type="AlphaFoldDB" id="A0A5A8DKT2"/>
<keyword evidence="3" id="KW-0106">Calcium</keyword>
<dbReference type="InterPro" id="IPR051581">
    <property type="entry name" value="Ca-bind"/>
</dbReference>
<dbReference type="PROSITE" id="PS00018">
    <property type="entry name" value="EF_HAND_1"/>
    <property type="match status" value="2"/>
</dbReference>
<dbReference type="Gene3D" id="1.10.238.10">
    <property type="entry name" value="EF-hand"/>
    <property type="match status" value="2"/>
</dbReference>
<evidence type="ECO:0000313" key="8">
    <source>
        <dbReference type="Proteomes" id="UP000322899"/>
    </source>
</evidence>
<dbReference type="PANTHER" id="PTHR34524">
    <property type="entry name" value="CALCYPHOSIN"/>
    <property type="match status" value="1"/>
</dbReference>
<reference evidence="8 9" key="1">
    <citation type="submission" date="2019-07" db="EMBL/GenBank/DDBJ databases">
        <title>Genomes of Cafeteria roenbergensis.</title>
        <authorList>
            <person name="Fischer M.G."/>
            <person name="Hackl T."/>
            <person name="Roman M."/>
        </authorList>
    </citation>
    <scope>NUCLEOTIDE SEQUENCE [LARGE SCALE GENOMIC DNA]</scope>
    <source>
        <strain evidence="6 9">Cflag</strain>
        <strain evidence="7 8">E4-10P</strain>
    </source>
</reference>